<dbReference type="VEuPathDB" id="FungiDB:ASPBRDRAFT_29026"/>
<dbReference type="GeneID" id="93575084"/>
<accession>A0A1L9UQB6</accession>
<dbReference type="OrthoDB" id="2447880at2759"/>
<dbReference type="AlphaFoldDB" id="A0A1L9UQB6"/>
<dbReference type="GO" id="GO:0008270">
    <property type="term" value="F:zinc ion binding"/>
    <property type="evidence" value="ECO:0007669"/>
    <property type="project" value="InterPro"/>
</dbReference>
<dbReference type="InterPro" id="IPR009057">
    <property type="entry name" value="Homeodomain-like_sf"/>
</dbReference>
<keyword evidence="8" id="KW-1185">Reference proteome</keyword>
<dbReference type="GO" id="GO:0003700">
    <property type="term" value="F:DNA-binding transcription factor activity"/>
    <property type="evidence" value="ECO:0007669"/>
    <property type="project" value="InterPro"/>
</dbReference>
<sequence length="251" mass="27232">MTLNTLDRPDDPSSFQSSYPSSHARWLALTHRAPSSHSAFIYGVKSTKIYCRPTCGARLARRANVEFFDTAEQARGAGFRPCKRCQPDCASFVGEREGLVAQVIALLRVQRGLPSASSRMKLRLKDLAQEAGVTPSYLCRVFKRTMGITIGAYMAEFEKESCDAEGEVGAEAEAEADMNAGAEHAMPAMIQGVGGGVSLLTPTECSWNVLTEENLYGVDPTPPTFDIEEWVSSEAFYNSLIDDSVLAVGSS</sequence>
<evidence type="ECO:0000256" key="5">
    <source>
        <dbReference type="ARBA" id="ARBA00023163"/>
    </source>
</evidence>
<evidence type="ECO:0000256" key="3">
    <source>
        <dbReference type="ARBA" id="ARBA00023015"/>
    </source>
</evidence>
<keyword evidence="2" id="KW-0489">Methyltransferase</keyword>
<evidence type="ECO:0000256" key="2">
    <source>
        <dbReference type="ARBA" id="ARBA00022603"/>
    </source>
</evidence>
<dbReference type="Proteomes" id="UP000184499">
    <property type="component" value="Unassembled WGS sequence"/>
</dbReference>
<dbReference type="SUPFAM" id="SSF46689">
    <property type="entry name" value="Homeodomain-like"/>
    <property type="match status" value="1"/>
</dbReference>
<dbReference type="EMBL" id="KV878682">
    <property type="protein sequence ID" value="OJJ73852.1"/>
    <property type="molecule type" value="Genomic_DNA"/>
</dbReference>
<dbReference type="SUPFAM" id="SSF57884">
    <property type="entry name" value="Ada DNA repair protein, N-terminal domain (N-Ada 10)"/>
    <property type="match status" value="1"/>
</dbReference>
<evidence type="ECO:0000256" key="1">
    <source>
        <dbReference type="ARBA" id="ARBA00001947"/>
    </source>
</evidence>
<keyword evidence="4" id="KW-0010">Activator</keyword>
<gene>
    <name evidence="7" type="ORF">ASPBRDRAFT_29026</name>
</gene>
<keyword evidence="2" id="KW-0808">Transferase</keyword>
<evidence type="ECO:0000259" key="6">
    <source>
        <dbReference type="PROSITE" id="PS01124"/>
    </source>
</evidence>
<organism evidence="7 8">
    <name type="scientific">Aspergillus brasiliensis (strain CBS 101740 / IMI 381727 / IBT 21946)</name>
    <dbReference type="NCBI Taxonomy" id="767769"/>
    <lineage>
        <taxon>Eukaryota</taxon>
        <taxon>Fungi</taxon>
        <taxon>Dikarya</taxon>
        <taxon>Ascomycota</taxon>
        <taxon>Pezizomycotina</taxon>
        <taxon>Eurotiomycetes</taxon>
        <taxon>Eurotiomycetidae</taxon>
        <taxon>Eurotiales</taxon>
        <taxon>Aspergillaceae</taxon>
        <taxon>Aspergillus</taxon>
        <taxon>Aspergillus subgen. Circumdati</taxon>
    </lineage>
</organism>
<evidence type="ECO:0000256" key="4">
    <source>
        <dbReference type="ARBA" id="ARBA00023159"/>
    </source>
</evidence>
<dbReference type="Pfam" id="PF02805">
    <property type="entry name" value="Ada_Zn_binding"/>
    <property type="match status" value="1"/>
</dbReference>
<evidence type="ECO:0000313" key="8">
    <source>
        <dbReference type="Proteomes" id="UP000184499"/>
    </source>
</evidence>
<dbReference type="InterPro" id="IPR035451">
    <property type="entry name" value="Ada-like_dom_sf"/>
</dbReference>
<dbReference type="RefSeq" id="XP_067481100.1">
    <property type="nucleotide sequence ID" value="XM_067622596.1"/>
</dbReference>
<dbReference type="Pfam" id="PF00165">
    <property type="entry name" value="HTH_AraC"/>
    <property type="match status" value="1"/>
</dbReference>
<dbReference type="STRING" id="767769.A0A1L9UQB6"/>
<keyword evidence="3" id="KW-0805">Transcription regulation</keyword>
<evidence type="ECO:0000313" key="7">
    <source>
        <dbReference type="EMBL" id="OJJ73852.1"/>
    </source>
</evidence>
<name>A0A1L9UQB6_ASPBC</name>
<comment type="cofactor">
    <cofactor evidence="1">
        <name>Zn(2+)</name>
        <dbReference type="ChEBI" id="CHEBI:29105"/>
    </cofactor>
</comment>
<keyword evidence="5" id="KW-0804">Transcription</keyword>
<dbReference type="Gene3D" id="3.40.10.10">
    <property type="entry name" value="DNA Methylphosphotriester Repair Domain"/>
    <property type="match status" value="1"/>
</dbReference>
<dbReference type="GO" id="GO:0043565">
    <property type="term" value="F:sequence-specific DNA binding"/>
    <property type="evidence" value="ECO:0007669"/>
    <property type="project" value="InterPro"/>
</dbReference>
<proteinExistence type="predicted"/>
<dbReference type="InterPro" id="IPR004026">
    <property type="entry name" value="Ada_DNA_repair_Zn-bd"/>
</dbReference>
<dbReference type="GO" id="GO:0006281">
    <property type="term" value="P:DNA repair"/>
    <property type="evidence" value="ECO:0007669"/>
    <property type="project" value="InterPro"/>
</dbReference>
<dbReference type="GO" id="GO:0032259">
    <property type="term" value="P:methylation"/>
    <property type="evidence" value="ECO:0007669"/>
    <property type="project" value="UniProtKB-KW"/>
</dbReference>
<feature type="domain" description="HTH araC/xylS-type" evidence="6">
    <location>
        <begin position="107"/>
        <end position="154"/>
    </location>
</feature>
<dbReference type="OMA" id="HAMPAMI"/>
<dbReference type="PROSITE" id="PS01124">
    <property type="entry name" value="HTH_ARAC_FAMILY_2"/>
    <property type="match status" value="1"/>
</dbReference>
<dbReference type="InterPro" id="IPR018060">
    <property type="entry name" value="HTH_AraC"/>
</dbReference>
<reference evidence="8" key="1">
    <citation type="journal article" date="2017" name="Genome Biol.">
        <title>Comparative genomics reveals high biological diversity and specific adaptations in the industrially and medically important fungal genus Aspergillus.</title>
        <authorList>
            <person name="de Vries R.P."/>
            <person name="Riley R."/>
            <person name="Wiebenga A."/>
            <person name="Aguilar-Osorio G."/>
            <person name="Amillis S."/>
            <person name="Uchima C.A."/>
            <person name="Anderluh G."/>
            <person name="Asadollahi M."/>
            <person name="Askin M."/>
            <person name="Barry K."/>
            <person name="Battaglia E."/>
            <person name="Bayram O."/>
            <person name="Benocci T."/>
            <person name="Braus-Stromeyer S.A."/>
            <person name="Caldana C."/>
            <person name="Canovas D."/>
            <person name="Cerqueira G.C."/>
            <person name="Chen F."/>
            <person name="Chen W."/>
            <person name="Choi C."/>
            <person name="Clum A."/>
            <person name="Dos Santos R.A."/>
            <person name="Damasio A.R."/>
            <person name="Diallinas G."/>
            <person name="Emri T."/>
            <person name="Fekete E."/>
            <person name="Flipphi M."/>
            <person name="Freyberg S."/>
            <person name="Gallo A."/>
            <person name="Gournas C."/>
            <person name="Habgood R."/>
            <person name="Hainaut M."/>
            <person name="Harispe M.L."/>
            <person name="Henrissat B."/>
            <person name="Hilden K.S."/>
            <person name="Hope R."/>
            <person name="Hossain A."/>
            <person name="Karabika E."/>
            <person name="Karaffa L."/>
            <person name="Karanyi Z."/>
            <person name="Krasevec N."/>
            <person name="Kuo A."/>
            <person name="Kusch H."/>
            <person name="LaButti K."/>
            <person name="Lagendijk E.L."/>
            <person name="Lapidus A."/>
            <person name="Levasseur A."/>
            <person name="Lindquist E."/>
            <person name="Lipzen A."/>
            <person name="Logrieco A.F."/>
            <person name="MacCabe A."/>
            <person name="Maekelae M.R."/>
            <person name="Malavazi I."/>
            <person name="Melin P."/>
            <person name="Meyer V."/>
            <person name="Mielnichuk N."/>
            <person name="Miskei M."/>
            <person name="Molnar A.P."/>
            <person name="Mule G."/>
            <person name="Ngan C.Y."/>
            <person name="Orejas M."/>
            <person name="Orosz E."/>
            <person name="Ouedraogo J.P."/>
            <person name="Overkamp K.M."/>
            <person name="Park H.-S."/>
            <person name="Perrone G."/>
            <person name="Piumi F."/>
            <person name="Punt P.J."/>
            <person name="Ram A.F."/>
            <person name="Ramon A."/>
            <person name="Rauscher S."/>
            <person name="Record E."/>
            <person name="Riano-Pachon D.M."/>
            <person name="Robert V."/>
            <person name="Roehrig J."/>
            <person name="Ruller R."/>
            <person name="Salamov A."/>
            <person name="Salih N.S."/>
            <person name="Samson R.A."/>
            <person name="Sandor E."/>
            <person name="Sanguinetti M."/>
            <person name="Schuetze T."/>
            <person name="Sepcic K."/>
            <person name="Shelest E."/>
            <person name="Sherlock G."/>
            <person name="Sophianopoulou V."/>
            <person name="Squina F.M."/>
            <person name="Sun H."/>
            <person name="Susca A."/>
            <person name="Todd R.B."/>
            <person name="Tsang A."/>
            <person name="Unkles S.E."/>
            <person name="van de Wiele N."/>
            <person name="van Rossen-Uffink D."/>
            <person name="Oliveira J.V."/>
            <person name="Vesth T.C."/>
            <person name="Visser J."/>
            <person name="Yu J.-H."/>
            <person name="Zhou M."/>
            <person name="Andersen M.R."/>
            <person name="Archer D.B."/>
            <person name="Baker S.E."/>
            <person name="Benoit I."/>
            <person name="Brakhage A.A."/>
            <person name="Braus G.H."/>
            <person name="Fischer R."/>
            <person name="Frisvad J.C."/>
            <person name="Goldman G.H."/>
            <person name="Houbraken J."/>
            <person name="Oakley B."/>
            <person name="Pocsi I."/>
            <person name="Scazzocchio C."/>
            <person name="Seiboth B."/>
            <person name="vanKuyk P.A."/>
            <person name="Wortman J."/>
            <person name="Dyer P.S."/>
            <person name="Grigoriev I.V."/>
        </authorList>
    </citation>
    <scope>NUCLEOTIDE SEQUENCE [LARGE SCALE GENOMIC DNA]</scope>
    <source>
        <strain evidence="8">CBS 101740 / IMI 381727 / IBT 21946</strain>
    </source>
</reference>
<protein>
    <recommendedName>
        <fullName evidence="6">HTH araC/xylS-type domain-containing protein</fullName>
    </recommendedName>
</protein>
<dbReference type="Gene3D" id="1.10.10.60">
    <property type="entry name" value="Homeodomain-like"/>
    <property type="match status" value="1"/>
</dbReference>
<dbReference type="GO" id="GO:0008168">
    <property type="term" value="F:methyltransferase activity"/>
    <property type="evidence" value="ECO:0007669"/>
    <property type="project" value="UniProtKB-KW"/>
</dbReference>